<proteinExistence type="predicted"/>
<dbReference type="SUPFAM" id="SSF52047">
    <property type="entry name" value="RNI-like"/>
    <property type="match status" value="1"/>
</dbReference>
<dbReference type="Pfam" id="PF24758">
    <property type="entry name" value="LRR_At5g56370"/>
    <property type="match status" value="1"/>
</dbReference>
<sequence>MDIISRLPDEILHYILSLSDLQMFDVVKLCVLSKRWNRLVATMPYLLFDLYRFYDWHSNAMQDVALFERLRNFIDWVLISRDDSSIVQFYLFSHNCYDSVQILRWLHGVAKRNVKEVDIHFDLLGAFKLPLFIATSESLEVLTLSLYYKVMHVPSHIKLDRLRQLDLHDVEFTDSASLERLVSGCRVLENLSLDYCMAKNFTSLHISSTCLKRLYICFHEIADIGNCDITVSCPCLTEFEYLAPVAKSCILRNASGIEYAQIYLMDCRDVCGIPKVGQMMYEMLKNFYSVTTLSLFYRVVPCLHHAIDEMLHCPITFHKVRSLTLDLSLIGMHTQVMFLLVDHCPNLEVLTLMCKEWSSSELDDEQWQLDHEKIVNWKSHRHLKTIELFAFGGDKYELDFLKFLLKNASTLEKLNITWQGKETCPSISKIVSNFSRASPNCRVKFQCPRTQS</sequence>
<evidence type="ECO:0000313" key="2">
    <source>
        <dbReference type="EMBL" id="GAA0140413.1"/>
    </source>
</evidence>
<evidence type="ECO:0000313" key="3">
    <source>
        <dbReference type="Proteomes" id="UP001454036"/>
    </source>
</evidence>
<dbReference type="InterPro" id="IPR055411">
    <property type="entry name" value="LRR_FXL15/At3g58940/PEG3-like"/>
</dbReference>
<dbReference type="SUPFAM" id="SSF81383">
    <property type="entry name" value="F-box domain"/>
    <property type="match status" value="1"/>
</dbReference>
<dbReference type="Gene3D" id="3.80.10.10">
    <property type="entry name" value="Ribonuclease Inhibitor"/>
    <property type="match status" value="1"/>
</dbReference>
<dbReference type="InterPro" id="IPR001810">
    <property type="entry name" value="F-box_dom"/>
</dbReference>
<dbReference type="Proteomes" id="UP001454036">
    <property type="component" value="Unassembled WGS sequence"/>
</dbReference>
<organism evidence="2 3">
    <name type="scientific">Lithospermum erythrorhizon</name>
    <name type="common">Purple gromwell</name>
    <name type="synonym">Lithospermum officinale var. erythrorhizon</name>
    <dbReference type="NCBI Taxonomy" id="34254"/>
    <lineage>
        <taxon>Eukaryota</taxon>
        <taxon>Viridiplantae</taxon>
        <taxon>Streptophyta</taxon>
        <taxon>Embryophyta</taxon>
        <taxon>Tracheophyta</taxon>
        <taxon>Spermatophyta</taxon>
        <taxon>Magnoliopsida</taxon>
        <taxon>eudicotyledons</taxon>
        <taxon>Gunneridae</taxon>
        <taxon>Pentapetalae</taxon>
        <taxon>asterids</taxon>
        <taxon>lamiids</taxon>
        <taxon>Boraginales</taxon>
        <taxon>Boraginaceae</taxon>
        <taxon>Boraginoideae</taxon>
        <taxon>Lithospermeae</taxon>
        <taxon>Lithospermum</taxon>
    </lineage>
</organism>
<dbReference type="InterPro" id="IPR032675">
    <property type="entry name" value="LRR_dom_sf"/>
</dbReference>
<dbReference type="Gene3D" id="1.20.1280.50">
    <property type="match status" value="1"/>
</dbReference>
<dbReference type="InterPro" id="IPR036047">
    <property type="entry name" value="F-box-like_dom_sf"/>
</dbReference>
<dbReference type="EMBL" id="BAABME010000179">
    <property type="protein sequence ID" value="GAA0140413.1"/>
    <property type="molecule type" value="Genomic_DNA"/>
</dbReference>
<evidence type="ECO:0000259" key="1">
    <source>
        <dbReference type="SMART" id="SM00579"/>
    </source>
</evidence>
<protein>
    <recommendedName>
        <fullName evidence="1">FBD domain-containing protein</fullName>
    </recommendedName>
</protein>
<reference evidence="2 3" key="1">
    <citation type="submission" date="2024-01" db="EMBL/GenBank/DDBJ databases">
        <title>The complete chloroplast genome sequence of Lithospermum erythrorhizon: insights into the phylogenetic relationship among Boraginaceae species and the maternal lineages of purple gromwells.</title>
        <authorList>
            <person name="Okada T."/>
            <person name="Watanabe K."/>
        </authorList>
    </citation>
    <scope>NUCLEOTIDE SEQUENCE [LARGE SCALE GENOMIC DNA]</scope>
</reference>
<accession>A0AAV3NNC9</accession>
<gene>
    <name evidence="2" type="ORF">LIER_01768</name>
</gene>
<dbReference type="PANTHER" id="PTHR31900:SF30">
    <property type="entry name" value="SUPERFAMILY PROTEIN, PUTATIVE-RELATED"/>
    <property type="match status" value="1"/>
</dbReference>
<dbReference type="SMART" id="SM00579">
    <property type="entry name" value="FBD"/>
    <property type="match status" value="1"/>
</dbReference>
<name>A0AAV3NNC9_LITER</name>
<keyword evidence="3" id="KW-1185">Reference proteome</keyword>
<dbReference type="Pfam" id="PF12937">
    <property type="entry name" value="F-box-like"/>
    <property type="match status" value="1"/>
</dbReference>
<dbReference type="InterPro" id="IPR050232">
    <property type="entry name" value="FBL13/AtMIF1-like"/>
</dbReference>
<dbReference type="InterPro" id="IPR006566">
    <property type="entry name" value="FBD"/>
</dbReference>
<dbReference type="PANTHER" id="PTHR31900">
    <property type="entry name" value="F-BOX/RNI SUPERFAMILY PROTEIN-RELATED"/>
    <property type="match status" value="1"/>
</dbReference>
<feature type="domain" description="FBD" evidence="1">
    <location>
        <begin position="382"/>
        <end position="446"/>
    </location>
</feature>
<comment type="caution">
    <text evidence="2">The sequence shown here is derived from an EMBL/GenBank/DDBJ whole genome shotgun (WGS) entry which is preliminary data.</text>
</comment>
<dbReference type="Pfam" id="PF08387">
    <property type="entry name" value="FBD"/>
    <property type="match status" value="1"/>
</dbReference>
<dbReference type="AlphaFoldDB" id="A0AAV3NNC9"/>